<dbReference type="KEGG" id="dmi:Desmer_0655"/>
<reference evidence="11" key="2">
    <citation type="submission" date="2012-08" db="EMBL/GenBank/DDBJ databases">
        <title>Finished genome of Desulfosporosinus meridiei DSM 13257.</title>
        <authorList>
            <person name="Huntemann M."/>
            <person name="Wei C.-L."/>
            <person name="Han J."/>
            <person name="Detter J.C."/>
            <person name="Han C."/>
            <person name="Davenport K."/>
            <person name="Daligault H."/>
            <person name="Erkkila T."/>
            <person name="Gu W."/>
            <person name="Munk A.C.C."/>
            <person name="Teshima H."/>
            <person name="Xu Y."/>
            <person name="Chain P."/>
            <person name="Tapia R."/>
            <person name="Chen A."/>
            <person name="Krypides N."/>
            <person name="Mavromatis K."/>
            <person name="Markowitz V."/>
            <person name="Szeto E."/>
            <person name="Ivanova N."/>
            <person name="Mikhailova N."/>
            <person name="Ovchinnikova G."/>
            <person name="Pagani I."/>
            <person name="Pati A."/>
            <person name="Goodwin L."/>
            <person name="Peters L."/>
            <person name="Pitluck S."/>
            <person name="Woyke T."/>
            <person name="Pester M."/>
            <person name="Spring S."/>
            <person name="Ollivier B."/>
            <person name="Rattei T."/>
            <person name="Klenk H.-P."/>
            <person name="Wagner M."/>
            <person name="Loy A."/>
        </authorList>
    </citation>
    <scope>NUCLEOTIDE SEQUENCE [LARGE SCALE GENOMIC DNA]</scope>
    <source>
        <strain evidence="11">ATCC BAA-275 / DSM 13257 / NCIMB 13706 / S10</strain>
    </source>
</reference>
<feature type="domain" description="NlpC/P60" evidence="9">
    <location>
        <begin position="357"/>
        <end position="479"/>
    </location>
</feature>
<evidence type="ECO:0000259" key="8">
    <source>
        <dbReference type="PROSITE" id="PS51782"/>
    </source>
</evidence>
<dbReference type="STRING" id="768704.Desmer_0655"/>
<dbReference type="InterPro" id="IPR036779">
    <property type="entry name" value="LysM_dom_sf"/>
</dbReference>
<dbReference type="eggNOG" id="COG0791">
    <property type="taxonomic scope" value="Bacteria"/>
</dbReference>
<gene>
    <name evidence="10" type="ordered locus">Desmer_0655</name>
</gene>
<dbReference type="SUPFAM" id="SSF54106">
    <property type="entry name" value="LysM domain"/>
    <property type="match status" value="1"/>
</dbReference>
<evidence type="ECO:0000313" key="10">
    <source>
        <dbReference type="EMBL" id="AFQ42688.1"/>
    </source>
</evidence>
<accession>J7IU86</accession>
<dbReference type="EMBL" id="CP003629">
    <property type="protein sequence ID" value="AFQ42688.1"/>
    <property type="molecule type" value="Genomic_DNA"/>
</dbReference>
<dbReference type="InterPro" id="IPR000064">
    <property type="entry name" value="NLP_P60_dom"/>
</dbReference>
<dbReference type="SUPFAM" id="SSF54001">
    <property type="entry name" value="Cysteine proteinases"/>
    <property type="match status" value="1"/>
</dbReference>
<dbReference type="AlphaFoldDB" id="J7IU86"/>
<dbReference type="Pfam" id="PF01476">
    <property type="entry name" value="LysM"/>
    <property type="match status" value="1"/>
</dbReference>
<dbReference type="PANTHER" id="PTHR47053:SF1">
    <property type="entry name" value="MUREIN DD-ENDOPEPTIDASE MEPH-RELATED"/>
    <property type="match status" value="1"/>
</dbReference>
<dbReference type="SMART" id="SM01208">
    <property type="entry name" value="G5"/>
    <property type="match status" value="1"/>
</dbReference>
<keyword evidence="6" id="KW-0788">Thiol protease</keyword>
<sequence>MQLPPSLNEKRMLIQQFCGTTLRKVSWKSPRVISGLSIAVILTGGLTYYLSTTTSAAAVMVNGQQIGLVRSVDYGKDLVETILKQQGEPFGVVAKTHDQITYESLRVKPTVYLTSTLSEETLEDKLSTYVDGYKLEADGSVIAFLPTKEDSDKLLKEYEDYYVKPSEENKVTSVSFAEKVSVEEAEVLPEQLTSPDQAFKILTDGKISAKDYTVQPNDSWWLIARKNDMLTDEVLAGNPGVTKDTKLQPGQVIKLVSSTPFLTVVSQGTYSGPEAIPYDVVTKTDSSLKVGQTKVLEQGSNGSKIVTYSYVQKNGIDVTKQVLEEKVTQSPVNRVVAQGPSNRPVMVASASTVSRGSGGSTTVVDRALSLQGTPYVFGGTTQKGFDCSGFTKYVYASSGISLPRTSYAQFASGTPVNKSNLQAGDLVFFSTYAKGASHVGIYIGGGRFVHASNPNSDVKISSLSDSFYSSRYLGARSYD</sequence>
<evidence type="ECO:0000256" key="2">
    <source>
        <dbReference type="ARBA" id="ARBA00022670"/>
    </source>
</evidence>
<evidence type="ECO:0000259" key="7">
    <source>
        <dbReference type="PROSITE" id="PS51109"/>
    </source>
</evidence>
<keyword evidence="3" id="KW-0732">Signal</keyword>
<evidence type="ECO:0000313" key="11">
    <source>
        <dbReference type="Proteomes" id="UP000005262"/>
    </source>
</evidence>
<feature type="domain" description="LysM" evidence="8">
    <location>
        <begin position="210"/>
        <end position="255"/>
    </location>
</feature>
<dbReference type="PANTHER" id="PTHR47053">
    <property type="entry name" value="MUREIN DD-ENDOPEPTIDASE MEPH-RELATED"/>
    <property type="match status" value="1"/>
</dbReference>
<dbReference type="InterPro" id="IPR011098">
    <property type="entry name" value="G5_dom"/>
</dbReference>
<dbReference type="Pfam" id="PF07501">
    <property type="entry name" value="G5"/>
    <property type="match status" value="1"/>
</dbReference>
<dbReference type="PROSITE" id="PS51109">
    <property type="entry name" value="G5"/>
    <property type="match status" value="1"/>
</dbReference>
<dbReference type="Pfam" id="PF00877">
    <property type="entry name" value="NLPC_P60"/>
    <property type="match status" value="1"/>
</dbReference>
<keyword evidence="4" id="KW-0677">Repeat</keyword>
<dbReference type="OrthoDB" id="9814460at2"/>
<dbReference type="GO" id="GO:0008234">
    <property type="term" value="F:cysteine-type peptidase activity"/>
    <property type="evidence" value="ECO:0007669"/>
    <property type="project" value="UniProtKB-KW"/>
</dbReference>
<dbReference type="Proteomes" id="UP000005262">
    <property type="component" value="Chromosome"/>
</dbReference>
<name>J7IU86_DESMD</name>
<comment type="similarity">
    <text evidence="1">Belongs to the peptidase C40 family.</text>
</comment>
<dbReference type="Gene3D" id="3.90.1720.10">
    <property type="entry name" value="endopeptidase domain like (from Nostoc punctiforme)"/>
    <property type="match status" value="1"/>
</dbReference>
<organism evidence="10 11">
    <name type="scientific">Desulfosporosinus meridiei (strain ATCC BAA-275 / DSM 13257 / KCTC 12902 / NCIMB 13706 / S10)</name>
    <dbReference type="NCBI Taxonomy" id="768704"/>
    <lineage>
        <taxon>Bacteria</taxon>
        <taxon>Bacillati</taxon>
        <taxon>Bacillota</taxon>
        <taxon>Clostridia</taxon>
        <taxon>Eubacteriales</taxon>
        <taxon>Desulfitobacteriaceae</taxon>
        <taxon>Desulfosporosinus</taxon>
    </lineage>
</organism>
<evidence type="ECO:0000256" key="6">
    <source>
        <dbReference type="ARBA" id="ARBA00022807"/>
    </source>
</evidence>
<dbReference type="Gene3D" id="2.20.230.10">
    <property type="entry name" value="Resuscitation-promoting factor rpfb"/>
    <property type="match status" value="1"/>
</dbReference>
<dbReference type="PROSITE" id="PS51782">
    <property type="entry name" value="LYSM"/>
    <property type="match status" value="1"/>
</dbReference>
<keyword evidence="2" id="KW-0645">Protease</keyword>
<dbReference type="CDD" id="cd00118">
    <property type="entry name" value="LysM"/>
    <property type="match status" value="1"/>
</dbReference>
<evidence type="ECO:0000259" key="9">
    <source>
        <dbReference type="PROSITE" id="PS51935"/>
    </source>
</evidence>
<evidence type="ECO:0000256" key="3">
    <source>
        <dbReference type="ARBA" id="ARBA00022729"/>
    </source>
</evidence>
<dbReference type="Gene3D" id="3.10.350.10">
    <property type="entry name" value="LysM domain"/>
    <property type="match status" value="1"/>
</dbReference>
<dbReference type="RefSeq" id="WP_014901608.1">
    <property type="nucleotide sequence ID" value="NC_018515.1"/>
</dbReference>
<protein>
    <submittedName>
        <fullName evidence="10">Cell wall-associated hydrolase, invasion-associated protein</fullName>
    </submittedName>
</protein>
<feature type="domain" description="G5" evidence="7">
    <location>
        <begin position="262"/>
        <end position="342"/>
    </location>
</feature>
<evidence type="ECO:0000256" key="5">
    <source>
        <dbReference type="ARBA" id="ARBA00022801"/>
    </source>
</evidence>
<dbReference type="HOGENOM" id="CLU_692083_0_0_9"/>
<keyword evidence="5 10" id="KW-0378">Hydrolase</keyword>
<reference evidence="10 11" key="1">
    <citation type="journal article" date="2012" name="J. Bacteriol.">
        <title>Complete genome sequences of Desulfosporosinus orientis DSM765T, Desulfosporosinus youngiae DSM17734T, Desulfosporosinus meridiei DSM13257T, and Desulfosporosinus acidiphilus DSM22704T.</title>
        <authorList>
            <person name="Pester M."/>
            <person name="Brambilla E."/>
            <person name="Alazard D."/>
            <person name="Rattei T."/>
            <person name="Weinmaier T."/>
            <person name="Han J."/>
            <person name="Lucas S."/>
            <person name="Lapidus A."/>
            <person name="Cheng J.F."/>
            <person name="Goodwin L."/>
            <person name="Pitluck S."/>
            <person name="Peters L."/>
            <person name="Ovchinnikova G."/>
            <person name="Teshima H."/>
            <person name="Detter J.C."/>
            <person name="Han C.S."/>
            <person name="Tapia R."/>
            <person name="Land M.L."/>
            <person name="Hauser L."/>
            <person name="Kyrpides N.C."/>
            <person name="Ivanova N.N."/>
            <person name="Pagani I."/>
            <person name="Huntmann M."/>
            <person name="Wei C.L."/>
            <person name="Davenport K.W."/>
            <person name="Daligault H."/>
            <person name="Chain P.S."/>
            <person name="Chen A."/>
            <person name="Mavromatis K."/>
            <person name="Markowitz V."/>
            <person name="Szeto E."/>
            <person name="Mikhailova N."/>
            <person name="Pati A."/>
            <person name="Wagner M."/>
            <person name="Woyke T."/>
            <person name="Ollivier B."/>
            <person name="Klenk H.P."/>
            <person name="Spring S."/>
            <person name="Loy A."/>
        </authorList>
    </citation>
    <scope>NUCLEOTIDE SEQUENCE [LARGE SCALE GENOMIC DNA]</scope>
    <source>
        <strain evidence="11">ATCC BAA-275 / DSM 13257 / NCIMB 13706 / S10</strain>
    </source>
</reference>
<dbReference type="InterPro" id="IPR018392">
    <property type="entry name" value="LysM"/>
</dbReference>
<keyword evidence="11" id="KW-1185">Reference proteome</keyword>
<evidence type="ECO:0000256" key="1">
    <source>
        <dbReference type="ARBA" id="ARBA00007074"/>
    </source>
</evidence>
<dbReference type="PROSITE" id="PS51935">
    <property type="entry name" value="NLPC_P60"/>
    <property type="match status" value="1"/>
</dbReference>
<dbReference type="SMART" id="SM00257">
    <property type="entry name" value="LysM"/>
    <property type="match status" value="1"/>
</dbReference>
<dbReference type="GO" id="GO:0006508">
    <property type="term" value="P:proteolysis"/>
    <property type="evidence" value="ECO:0007669"/>
    <property type="project" value="UniProtKB-KW"/>
</dbReference>
<dbReference type="InterPro" id="IPR051202">
    <property type="entry name" value="Peptidase_C40"/>
</dbReference>
<dbReference type="InterPro" id="IPR038765">
    <property type="entry name" value="Papain-like_cys_pep_sf"/>
</dbReference>
<evidence type="ECO:0000256" key="4">
    <source>
        <dbReference type="ARBA" id="ARBA00022737"/>
    </source>
</evidence>
<dbReference type="eggNOG" id="COG3583">
    <property type="taxonomic scope" value="Bacteria"/>
</dbReference>
<proteinExistence type="inferred from homology"/>